<dbReference type="InterPro" id="IPR023393">
    <property type="entry name" value="START-like_dom_sf"/>
</dbReference>
<sequence length="160" mass="17833">MGVITYTDDLTSPIPPSRLFKALVLDSHNLIPKLMPQAIKSIDFIQGNGGPGSIRQVNFAEGSPISSIKNRIDEVNEESYYYKYTVIEGDALAEKLEFIVHEVQFEPTPEGGSKNKMTTNYHTKGDILFTEEEIKAGKEKVLGMYKVAEAYLLQNPDAYA</sequence>
<dbReference type="GO" id="GO:0005634">
    <property type="term" value="C:nucleus"/>
    <property type="evidence" value="ECO:0000318"/>
    <property type="project" value="GO_Central"/>
</dbReference>
<dbReference type="CDD" id="cd07816">
    <property type="entry name" value="Bet_v1-like"/>
    <property type="match status" value="1"/>
</dbReference>
<dbReference type="GO" id="GO:0004864">
    <property type="term" value="F:protein phosphatase inhibitor activity"/>
    <property type="evidence" value="ECO:0000318"/>
    <property type="project" value="GO_Central"/>
</dbReference>
<comment type="similarity">
    <text evidence="1">Belongs to the BetVI family.</text>
</comment>
<dbReference type="InterPro" id="IPR024949">
    <property type="entry name" value="Bet_v_I_allergen"/>
</dbReference>
<evidence type="ECO:0000256" key="2">
    <source>
        <dbReference type="ARBA" id="ARBA00022821"/>
    </source>
</evidence>
<dbReference type="PANTHER" id="PTHR31213:SF70">
    <property type="entry name" value="MAJOR ALLERGEN PRU AR 1-LIKE"/>
    <property type="match status" value="1"/>
</dbReference>
<dbReference type="Pfam" id="PF00407">
    <property type="entry name" value="Bet_v_1"/>
    <property type="match status" value="1"/>
</dbReference>
<gene>
    <name evidence="5" type="primary">LOC109004157</name>
</gene>
<dbReference type="InterPro" id="IPR000916">
    <property type="entry name" value="Bet_v_I/MLP"/>
</dbReference>
<dbReference type="GO" id="GO:0006952">
    <property type="term" value="P:defense response"/>
    <property type="evidence" value="ECO:0007669"/>
    <property type="project" value="UniProtKB-KW"/>
</dbReference>
<keyword evidence="4" id="KW-1185">Reference proteome</keyword>
<dbReference type="GO" id="GO:0005737">
    <property type="term" value="C:cytoplasm"/>
    <property type="evidence" value="ECO:0000318"/>
    <property type="project" value="GO_Central"/>
</dbReference>
<dbReference type="PRINTS" id="PR00634">
    <property type="entry name" value="BETALLERGEN"/>
</dbReference>
<dbReference type="AlphaFoldDB" id="A0A2I4G2M3"/>
<dbReference type="OrthoDB" id="1500546at2759"/>
<keyword evidence="2" id="KW-0611">Plant defense</keyword>
<evidence type="ECO:0000313" key="4">
    <source>
        <dbReference type="Proteomes" id="UP000235220"/>
    </source>
</evidence>
<organism evidence="4 5">
    <name type="scientific">Juglans regia</name>
    <name type="common">English walnut</name>
    <dbReference type="NCBI Taxonomy" id="51240"/>
    <lineage>
        <taxon>Eukaryota</taxon>
        <taxon>Viridiplantae</taxon>
        <taxon>Streptophyta</taxon>
        <taxon>Embryophyta</taxon>
        <taxon>Tracheophyta</taxon>
        <taxon>Spermatophyta</taxon>
        <taxon>Magnoliopsida</taxon>
        <taxon>eudicotyledons</taxon>
        <taxon>Gunneridae</taxon>
        <taxon>Pentapetalae</taxon>
        <taxon>rosids</taxon>
        <taxon>fabids</taxon>
        <taxon>Fagales</taxon>
        <taxon>Juglandaceae</taxon>
        <taxon>Juglans</taxon>
    </lineage>
</organism>
<proteinExistence type="inferred from homology"/>
<evidence type="ECO:0000256" key="1">
    <source>
        <dbReference type="ARBA" id="ARBA00009744"/>
    </source>
</evidence>
<dbReference type="GO" id="GO:0038023">
    <property type="term" value="F:signaling receptor activity"/>
    <property type="evidence" value="ECO:0000318"/>
    <property type="project" value="GO_Central"/>
</dbReference>
<dbReference type="Gene3D" id="3.30.530.20">
    <property type="match status" value="1"/>
</dbReference>
<dbReference type="GO" id="GO:0010427">
    <property type="term" value="F:abscisic acid binding"/>
    <property type="evidence" value="ECO:0000318"/>
    <property type="project" value="GO_Central"/>
</dbReference>
<dbReference type="FunFam" id="3.30.530.20:FF:000007">
    <property type="entry name" value="Major pollen allergen Bet v 1-A"/>
    <property type="match status" value="1"/>
</dbReference>
<dbReference type="Proteomes" id="UP000235220">
    <property type="component" value="Chromosome 7"/>
</dbReference>
<dbReference type="STRING" id="51240.A0A2I4G2M3"/>
<dbReference type="InterPro" id="IPR050279">
    <property type="entry name" value="Plant_def-hormone_signal"/>
</dbReference>
<dbReference type="SUPFAM" id="SSF55961">
    <property type="entry name" value="Bet v1-like"/>
    <property type="match status" value="1"/>
</dbReference>
<protein>
    <submittedName>
        <fullName evidence="5">Major allergen Pru ar 1-like</fullName>
    </submittedName>
</protein>
<dbReference type="PANTHER" id="PTHR31213">
    <property type="entry name" value="OS08G0374000 PROTEIN-RELATED"/>
    <property type="match status" value="1"/>
</dbReference>
<evidence type="ECO:0000313" key="5">
    <source>
        <dbReference type="RefSeq" id="XP_018838152.2"/>
    </source>
</evidence>
<evidence type="ECO:0000256" key="3">
    <source>
        <dbReference type="ARBA" id="ARBA00023265"/>
    </source>
</evidence>
<name>A0A2I4G2M3_JUGRE</name>
<keyword evidence="3" id="KW-0568">Pathogenesis-related protein</keyword>
<accession>A0A2I4G2M3</accession>
<reference evidence="5" key="1">
    <citation type="submission" date="2025-08" db="UniProtKB">
        <authorList>
            <consortium name="RefSeq"/>
        </authorList>
    </citation>
    <scope>IDENTIFICATION</scope>
    <source>
        <tissue evidence="5">Leaves</tissue>
    </source>
</reference>
<dbReference type="KEGG" id="jre:109004157"/>
<dbReference type="GeneID" id="109004157"/>
<dbReference type="RefSeq" id="XP_018838152.2">
    <property type="nucleotide sequence ID" value="XM_018982607.2"/>
</dbReference>
<dbReference type="Gramene" id="Jr07_07980_p1">
    <property type="protein sequence ID" value="cds.Jr07_07980_p1"/>
    <property type="gene ID" value="Jr07_07980"/>
</dbReference>
<dbReference type="GO" id="GO:0009738">
    <property type="term" value="P:abscisic acid-activated signaling pathway"/>
    <property type="evidence" value="ECO:0000318"/>
    <property type="project" value="GO_Central"/>
</dbReference>